<keyword evidence="8" id="KW-1185">Reference proteome</keyword>
<dbReference type="InterPro" id="IPR015421">
    <property type="entry name" value="PyrdxlP-dep_Trfase_major"/>
</dbReference>
<dbReference type="CDD" id="cd00609">
    <property type="entry name" value="AAT_like"/>
    <property type="match status" value="1"/>
</dbReference>
<evidence type="ECO:0000256" key="3">
    <source>
        <dbReference type="ARBA" id="ARBA00023015"/>
    </source>
</evidence>
<comment type="caution">
    <text evidence="7">The sequence shown here is derived from an EMBL/GenBank/DDBJ whole genome shotgun (WGS) entry which is preliminary data.</text>
</comment>
<dbReference type="Proteomes" id="UP001501231">
    <property type="component" value="Unassembled WGS sequence"/>
</dbReference>
<dbReference type="InterPro" id="IPR015424">
    <property type="entry name" value="PyrdxlP-dep_Trfase"/>
</dbReference>
<evidence type="ECO:0000256" key="5">
    <source>
        <dbReference type="ARBA" id="ARBA00023163"/>
    </source>
</evidence>
<dbReference type="RefSeq" id="WP_344591400.1">
    <property type="nucleotide sequence ID" value="NZ_BAAARW010000016.1"/>
</dbReference>
<dbReference type="Pfam" id="PF00155">
    <property type="entry name" value="Aminotran_1_2"/>
    <property type="match status" value="1"/>
</dbReference>
<name>A0ABN3JD21_9ACTN</name>
<reference evidence="7 8" key="1">
    <citation type="journal article" date="2019" name="Int. J. Syst. Evol. Microbiol.">
        <title>The Global Catalogue of Microorganisms (GCM) 10K type strain sequencing project: providing services to taxonomists for standard genome sequencing and annotation.</title>
        <authorList>
            <consortium name="The Broad Institute Genomics Platform"/>
            <consortium name="The Broad Institute Genome Sequencing Center for Infectious Disease"/>
            <person name="Wu L."/>
            <person name="Ma J."/>
        </authorList>
    </citation>
    <scope>NUCLEOTIDE SEQUENCE [LARGE SCALE GENOMIC DNA]</scope>
    <source>
        <strain evidence="7 8">JCM 3325</strain>
    </source>
</reference>
<dbReference type="InterPro" id="IPR000524">
    <property type="entry name" value="Tscrpt_reg_HTH_GntR"/>
</dbReference>
<dbReference type="SUPFAM" id="SSF46785">
    <property type="entry name" value="Winged helix' DNA-binding domain"/>
    <property type="match status" value="1"/>
</dbReference>
<evidence type="ECO:0000256" key="4">
    <source>
        <dbReference type="ARBA" id="ARBA00023125"/>
    </source>
</evidence>
<dbReference type="EMBL" id="BAAARW010000016">
    <property type="protein sequence ID" value="GAA2427359.1"/>
    <property type="molecule type" value="Genomic_DNA"/>
</dbReference>
<keyword evidence="7" id="KW-0032">Aminotransferase</keyword>
<protein>
    <submittedName>
        <fullName evidence="7">PLP-dependent aminotransferase family protein</fullName>
    </submittedName>
</protein>
<dbReference type="PANTHER" id="PTHR46577">
    <property type="entry name" value="HTH-TYPE TRANSCRIPTIONAL REGULATORY PROTEIN GABR"/>
    <property type="match status" value="1"/>
</dbReference>
<sequence>MGDDQLVQALGPWRNTGAPLSAALARAIREALLDGRIRAGSELPAERRLAAALGVSRGTVTAALERLRDAGWVRTRHGSASTVRLPAAAAERIAPLSATGETGSLVDLRRAVPAAPQELYLEATRRAVERAGPLLAEHGEPGPGIAELRAAIAAKYSREGIATLPEQILVTSGTRAALALLAAHLRPRVAVVEVPTYFDALRVLRASGTRLVGCGVGTDGWDLDQLRDAFAAARGHLAYLVPDFHNPTGALMPPHTRRAVARLAAEHRVTLVVDETMRDLDLRDRPDPAPRIRGALLIGSTSKSIWGGLRIGWIRGPASFVRELQDHPLAGPLSAPPMQQLVATELLGDLEPVLRRRRQELRHQRDHLGDLLAADGRWHFTLPAGGLALWLRLTTALADTIVERAGRNGVALAAGPRFAADATLVHHLRVPYTPPHRVLDQIAAVLDDACRDRAP</sequence>
<dbReference type="Pfam" id="PF00392">
    <property type="entry name" value="GntR"/>
    <property type="match status" value="1"/>
</dbReference>
<proteinExistence type="inferred from homology"/>
<comment type="similarity">
    <text evidence="1">In the C-terminal section; belongs to the class-I pyridoxal-phosphate-dependent aminotransferase family.</text>
</comment>
<keyword evidence="4" id="KW-0238">DNA-binding</keyword>
<dbReference type="InterPro" id="IPR036390">
    <property type="entry name" value="WH_DNA-bd_sf"/>
</dbReference>
<dbReference type="Gene3D" id="1.10.10.10">
    <property type="entry name" value="Winged helix-like DNA-binding domain superfamily/Winged helix DNA-binding domain"/>
    <property type="match status" value="1"/>
</dbReference>
<dbReference type="SMART" id="SM00345">
    <property type="entry name" value="HTH_GNTR"/>
    <property type="match status" value="1"/>
</dbReference>
<evidence type="ECO:0000313" key="8">
    <source>
        <dbReference type="Proteomes" id="UP001501231"/>
    </source>
</evidence>
<dbReference type="SUPFAM" id="SSF53383">
    <property type="entry name" value="PLP-dependent transferases"/>
    <property type="match status" value="1"/>
</dbReference>
<dbReference type="InterPro" id="IPR036388">
    <property type="entry name" value="WH-like_DNA-bd_sf"/>
</dbReference>
<keyword evidence="3" id="KW-0805">Transcription regulation</keyword>
<dbReference type="Gene3D" id="3.40.640.10">
    <property type="entry name" value="Type I PLP-dependent aspartate aminotransferase-like (Major domain)"/>
    <property type="match status" value="1"/>
</dbReference>
<accession>A0ABN3JD21</accession>
<keyword evidence="7" id="KW-0808">Transferase</keyword>
<dbReference type="InterPro" id="IPR051446">
    <property type="entry name" value="HTH_trans_reg/aminotransferase"/>
</dbReference>
<evidence type="ECO:0000313" key="7">
    <source>
        <dbReference type="EMBL" id="GAA2427359.1"/>
    </source>
</evidence>
<dbReference type="PROSITE" id="PS50949">
    <property type="entry name" value="HTH_GNTR"/>
    <property type="match status" value="1"/>
</dbReference>
<organism evidence="7 8">
    <name type="scientific">Actinomadura vinacea</name>
    <dbReference type="NCBI Taxonomy" id="115336"/>
    <lineage>
        <taxon>Bacteria</taxon>
        <taxon>Bacillati</taxon>
        <taxon>Actinomycetota</taxon>
        <taxon>Actinomycetes</taxon>
        <taxon>Streptosporangiales</taxon>
        <taxon>Thermomonosporaceae</taxon>
        <taxon>Actinomadura</taxon>
    </lineage>
</organism>
<dbReference type="GO" id="GO:0008483">
    <property type="term" value="F:transaminase activity"/>
    <property type="evidence" value="ECO:0007669"/>
    <property type="project" value="UniProtKB-KW"/>
</dbReference>
<dbReference type="PANTHER" id="PTHR46577:SF1">
    <property type="entry name" value="HTH-TYPE TRANSCRIPTIONAL REGULATORY PROTEIN GABR"/>
    <property type="match status" value="1"/>
</dbReference>
<dbReference type="CDD" id="cd07377">
    <property type="entry name" value="WHTH_GntR"/>
    <property type="match status" value="1"/>
</dbReference>
<feature type="domain" description="HTH gntR-type" evidence="6">
    <location>
        <begin position="18"/>
        <end position="86"/>
    </location>
</feature>
<evidence type="ECO:0000256" key="1">
    <source>
        <dbReference type="ARBA" id="ARBA00005384"/>
    </source>
</evidence>
<dbReference type="InterPro" id="IPR004839">
    <property type="entry name" value="Aminotransferase_I/II_large"/>
</dbReference>
<evidence type="ECO:0000259" key="6">
    <source>
        <dbReference type="PROSITE" id="PS50949"/>
    </source>
</evidence>
<keyword evidence="5" id="KW-0804">Transcription</keyword>
<dbReference type="PRINTS" id="PR00035">
    <property type="entry name" value="HTHGNTR"/>
</dbReference>
<keyword evidence="2" id="KW-0663">Pyridoxal phosphate</keyword>
<evidence type="ECO:0000256" key="2">
    <source>
        <dbReference type="ARBA" id="ARBA00022898"/>
    </source>
</evidence>
<gene>
    <name evidence="7" type="ORF">GCM10010191_45350</name>
</gene>